<dbReference type="InterPro" id="IPR000152">
    <property type="entry name" value="EGF-type_Asp/Asn_hydroxyl_site"/>
</dbReference>
<evidence type="ECO:0000256" key="1">
    <source>
        <dbReference type="ARBA" id="ARBA00004613"/>
    </source>
</evidence>
<dbReference type="SMART" id="SM00209">
    <property type="entry name" value="TSP1"/>
    <property type="match status" value="3"/>
</dbReference>
<dbReference type="Proteomes" id="UP000827986">
    <property type="component" value="Unassembled WGS sequence"/>
</dbReference>
<dbReference type="FunFam" id="2.10.25.10:FF:000038">
    <property type="entry name" value="Fibrillin 2"/>
    <property type="match status" value="2"/>
</dbReference>
<evidence type="ECO:0000259" key="9">
    <source>
        <dbReference type="PROSITE" id="PS50026"/>
    </source>
</evidence>
<dbReference type="InterPro" id="IPR009030">
    <property type="entry name" value="Growth_fac_rcpt_cys_sf"/>
</dbReference>
<evidence type="ECO:0000256" key="4">
    <source>
        <dbReference type="ARBA" id="ARBA00022729"/>
    </source>
</evidence>
<dbReference type="Pfam" id="PF07645">
    <property type="entry name" value="EGF_CA"/>
    <property type="match status" value="2"/>
</dbReference>
<keyword evidence="5" id="KW-0677">Repeat</keyword>
<evidence type="ECO:0000256" key="6">
    <source>
        <dbReference type="ARBA" id="ARBA00023157"/>
    </source>
</evidence>
<dbReference type="PRINTS" id="PR01705">
    <property type="entry name" value="TSP1REPEAT"/>
</dbReference>
<dbReference type="GO" id="GO:0005509">
    <property type="term" value="F:calcium ion binding"/>
    <property type="evidence" value="ECO:0007669"/>
    <property type="project" value="InterPro"/>
</dbReference>
<evidence type="ECO:0000256" key="8">
    <source>
        <dbReference type="SAM" id="SignalP"/>
    </source>
</evidence>
<dbReference type="Gene3D" id="2.10.25.10">
    <property type="entry name" value="Laminin"/>
    <property type="match status" value="3"/>
</dbReference>
<dbReference type="PROSITE" id="PS01186">
    <property type="entry name" value="EGF_2"/>
    <property type="match status" value="2"/>
</dbReference>
<feature type="domain" description="EGF-like" evidence="9">
    <location>
        <begin position="287"/>
        <end position="329"/>
    </location>
</feature>
<dbReference type="PROSITE" id="PS50092">
    <property type="entry name" value="TSP1"/>
    <property type="match status" value="3"/>
</dbReference>
<comment type="caution">
    <text evidence="7">Lacks conserved residue(s) required for the propagation of feature annotation.</text>
</comment>
<keyword evidence="6" id="KW-1015">Disulfide bond</keyword>
<keyword evidence="3 7" id="KW-0245">EGF-like domain</keyword>
<dbReference type="FunFam" id="2.20.100.10:FF:000007">
    <property type="entry name" value="Thrombospondin 1"/>
    <property type="match status" value="2"/>
</dbReference>
<dbReference type="InterPro" id="IPR018097">
    <property type="entry name" value="EGF_Ca-bd_CS"/>
</dbReference>
<dbReference type="SMART" id="SM00179">
    <property type="entry name" value="EGF_CA"/>
    <property type="match status" value="2"/>
</dbReference>
<comment type="caution">
    <text evidence="10">The sequence shown here is derived from an EMBL/GenBank/DDBJ whole genome shotgun (WGS) entry which is preliminary data.</text>
</comment>
<comment type="subcellular location">
    <subcellularLocation>
        <location evidence="1">Secreted</location>
    </subcellularLocation>
</comment>
<dbReference type="SMART" id="SM00181">
    <property type="entry name" value="EGF"/>
    <property type="match status" value="2"/>
</dbReference>
<dbReference type="SUPFAM" id="SSF82895">
    <property type="entry name" value="TSP-1 type 1 repeat"/>
    <property type="match status" value="3"/>
</dbReference>
<evidence type="ECO:0000313" key="10">
    <source>
        <dbReference type="EMBL" id="KAH1175809.1"/>
    </source>
</evidence>
<dbReference type="InterPro" id="IPR000742">
    <property type="entry name" value="EGF"/>
</dbReference>
<dbReference type="CDD" id="cd00054">
    <property type="entry name" value="EGF_CA"/>
    <property type="match status" value="2"/>
</dbReference>
<dbReference type="InterPro" id="IPR052065">
    <property type="entry name" value="Compl_asym_regulator"/>
</dbReference>
<keyword evidence="2" id="KW-0964">Secreted</keyword>
<dbReference type="PROSITE" id="PS50026">
    <property type="entry name" value="EGF_3"/>
    <property type="match status" value="2"/>
</dbReference>
<dbReference type="AlphaFoldDB" id="A0A9D3X5N4"/>
<dbReference type="Gene3D" id="2.20.100.10">
    <property type="entry name" value="Thrombospondin type-1 (TSP1) repeat"/>
    <property type="match status" value="3"/>
</dbReference>
<dbReference type="PANTHER" id="PTHR22906">
    <property type="entry name" value="PROPERDIN"/>
    <property type="match status" value="1"/>
</dbReference>
<keyword evidence="11" id="KW-1185">Reference proteome</keyword>
<protein>
    <recommendedName>
        <fullName evidence="9">EGF-like domain-containing protein</fullName>
    </recommendedName>
</protein>
<gene>
    <name evidence="10" type="ORF">KIL84_022334</name>
</gene>
<dbReference type="SUPFAM" id="SSF57184">
    <property type="entry name" value="Growth factor receptor domain"/>
    <property type="match status" value="1"/>
</dbReference>
<accession>A0A9D3X5N4</accession>
<dbReference type="InterPro" id="IPR001881">
    <property type="entry name" value="EGF-like_Ca-bd_dom"/>
</dbReference>
<evidence type="ECO:0000256" key="5">
    <source>
        <dbReference type="ARBA" id="ARBA00022737"/>
    </source>
</evidence>
<feature type="chain" id="PRO_5039152159" description="EGF-like domain-containing protein" evidence="8">
    <location>
        <begin position="19"/>
        <end position="556"/>
    </location>
</feature>
<sequence>MLDKWILLLSLLTTHIQSKTQEPAVSITVFNNSDCDGFGEQVCLIKVMTGRTVTFRVSIAGNHQPSMIKWYKFYSAQGPQFHSYRRRLTPAANLFPKMKLANSSLALKLFSIDEDDFYPNMFWAEIQAKALPEKRAKIEAYDFTDFQMLNPSHLRYFFVLERMPIELGQFLEGDTITIQLPQYLQVSPSSFVKWTKEPSLMTLFDTNAVVLANGTEGIEIKGVKNSEFGYIRALVYDFTPDVPGRVMVAQRLFFIKKDISKMCNGTRNEKNCHCNPGFEGNGVHCIDIDECVEGMPMKCLPEAECINRYGSYFCRCPHGFKGDGLYSCVDIDECAGGIHNCNQDATCLNTLGSYFCVCQSGFIGDGIHCKAKSIWSPWSPWSVCTVTCGYQNQMRIRLCTHPESGMRCEGPSADLKLCPNLEPCPMNGQWSEWSPWSMCSDTCSGIKKRIRICNSPAPSRGGLPCAGLKEEVTVCNNNKCPVDGMWSPWASWTPCPISCGLGVVSRSRRCNNPAPEHGGKNCTGHGYEEGSCGFPEDFCKYLKRPSESIIPGKLIQ</sequence>
<keyword evidence="4 8" id="KW-0732">Signal</keyword>
<dbReference type="InterPro" id="IPR000884">
    <property type="entry name" value="TSP1_rpt"/>
</dbReference>
<dbReference type="PROSITE" id="PS00010">
    <property type="entry name" value="ASX_HYDROXYL"/>
    <property type="match status" value="2"/>
</dbReference>
<evidence type="ECO:0000256" key="2">
    <source>
        <dbReference type="ARBA" id="ARBA00022525"/>
    </source>
</evidence>
<organism evidence="10 11">
    <name type="scientific">Mauremys mutica</name>
    <name type="common">yellowpond turtle</name>
    <dbReference type="NCBI Taxonomy" id="74926"/>
    <lineage>
        <taxon>Eukaryota</taxon>
        <taxon>Metazoa</taxon>
        <taxon>Chordata</taxon>
        <taxon>Craniata</taxon>
        <taxon>Vertebrata</taxon>
        <taxon>Euteleostomi</taxon>
        <taxon>Archelosauria</taxon>
        <taxon>Testudinata</taxon>
        <taxon>Testudines</taxon>
        <taxon>Cryptodira</taxon>
        <taxon>Durocryptodira</taxon>
        <taxon>Testudinoidea</taxon>
        <taxon>Geoemydidae</taxon>
        <taxon>Geoemydinae</taxon>
        <taxon>Mauremys</taxon>
    </lineage>
</organism>
<dbReference type="InterPro" id="IPR049883">
    <property type="entry name" value="NOTCH1_EGF-like"/>
</dbReference>
<dbReference type="EMBL" id="JAHDVG010000476">
    <property type="protein sequence ID" value="KAH1175809.1"/>
    <property type="molecule type" value="Genomic_DNA"/>
</dbReference>
<reference evidence="10" key="1">
    <citation type="submission" date="2021-09" db="EMBL/GenBank/DDBJ databases">
        <title>The genome of Mauremys mutica provides insights into the evolution of semi-aquatic lifestyle.</title>
        <authorList>
            <person name="Gong S."/>
            <person name="Gao Y."/>
        </authorList>
    </citation>
    <scope>NUCLEOTIDE SEQUENCE</scope>
    <source>
        <strain evidence="10">MM-2020</strain>
        <tissue evidence="10">Muscle</tissue>
    </source>
</reference>
<dbReference type="PROSITE" id="PS01187">
    <property type="entry name" value="EGF_CA"/>
    <property type="match status" value="1"/>
</dbReference>
<dbReference type="Pfam" id="PF00090">
    <property type="entry name" value="TSP_1"/>
    <property type="match status" value="3"/>
</dbReference>
<evidence type="ECO:0000256" key="3">
    <source>
        <dbReference type="ARBA" id="ARBA00022536"/>
    </source>
</evidence>
<name>A0A9D3X5N4_9SAUR</name>
<feature type="signal peptide" evidence="8">
    <location>
        <begin position="1"/>
        <end position="18"/>
    </location>
</feature>
<dbReference type="PANTHER" id="PTHR22906:SF43">
    <property type="entry name" value="PROPERDIN"/>
    <property type="match status" value="1"/>
</dbReference>
<feature type="domain" description="EGF-like" evidence="9">
    <location>
        <begin position="330"/>
        <end position="370"/>
    </location>
</feature>
<proteinExistence type="predicted"/>
<evidence type="ECO:0000256" key="7">
    <source>
        <dbReference type="PROSITE-ProRule" id="PRU00076"/>
    </source>
</evidence>
<evidence type="ECO:0000313" key="11">
    <source>
        <dbReference type="Proteomes" id="UP000827986"/>
    </source>
</evidence>
<dbReference type="InterPro" id="IPR036383">
    <property type="entry name" value="TSP1_rpt_sf"/>
</dbReference>